<reference evidence="2" key="1">
    <citation type="submission" date="2021-05" db="EMBL/GenBank/DDBJ databases">
        <authorList>
            <person name="Khan N."/>
        </authorList>
    </citation>
    <scope>NUCLEOTIDE SEQUENCE</scope>
</reference>
<feature type="domain" description="H-type lectin" evidence="1">
    <location>
        <begin position="148"/>
        <end position="212"/>
    </location>
</feature>
<name>A0A8J2IKA9_FUSEQ</name>
<proteinExistence type="predicted"/>
<evidence type="ECO:0000313" key="2">
    <source>
        <dbReference type="EMBL" id="CAG7558012.1"/>
    </source>
</evidence>
<evidence type="ECO:0000259" key="1">
    <source>
        <dbReference type="Pfam" id="PF09458"/>
    </source>
</evidence>
<dbReference type="InterPro" id="IPR019019">
    <property type="entry name" value="H-type_lectin_domain"/>
</dbReference>
<accession>A0A8J2IKA9</accession>
<dbReference type="GO" id="GO:0007155">
    <property type="term" value="P:cell adhesion"/>
    <property type="evidence" value="ECO:0007669"/>
    <property type="project" value="InterPro"/>
</dbReference>
<gene>
    <name evidence="2" type="ORF">FEQUK3_LOCUS3712</name>
</gene>
<dbReference type="GO" id="GO:0030246">
    <property type="term" value="F:carbohydrate binding"/>
    <property type="evidence" value="ECO:0007669"/>
    <property type="project" value="InterPro"/>
</dbReference>
<dbReference type="Proteomes" id="UP000693738">
    <property type="component" value="Unassembled WGS sequence"/>
</dbReference>
<evidence type="ECO:0000313" key="3">
    <source>
        <dbReference type="Proteomes" id="UP000693738"/>
    </source>
</evidence>
<organism evidence="2 3">
    <name type="scientific">Fusarium equiseti</name>
    <name type="common">Fusarium scirpi</name>
    <dbReference type="NCBI Taxonomy" id="61235"/>
    <lineage>
        <taxon>Eukaryota</taxon>
        <taxon>Fungi</taxon>
        <taxon>Dikarya</taxon>
        <taxon>Ascomycota</taxon>
        <taxon>Pezizomycotina</taxon>
        <taxon>Sordariomycetes</taxon>
        <taxon>Hypocreomycetidae</taxon>
        <taxon>Hypocreales</taxon>
        <taxon>Nectriaceae</taxon>
        <taxon>Fusarium</taxon>
        <taxon>Fusarium incarnatum-equiseti species complex</taxon>
    </lineage>
</organism>
<dbReference type="EMBL" id="CAJSTJ010000122">
    <property type="protein sequence ID" value="CAG7558012.1"/>
    <property type="molecule type" value="Genomic_DNA"/>
</dbReference>
<sequence>MASPSSQPPQGMAHVDSSEHFDYVSVKINDRLLSEYLADDSTEGCDTPNYSDFIPTRRVQSRPQVTVNVYNTGGSGSGTGGATTIHDERPTAKDEVIADLTSQLAALSRRVDELSLKQTSSPLVIDSGTWSTLKVRSWEHPQAHTAGRVSFSKKFKTSPNVRVSMSAADVSRSANFRVKVYATDIDAKGFTANANTWADTKMHSCEISWLAIGS</sequence>
<comment type="caution">
    <text evidence="2">The sequence shown here is derived from an EMBL/GenBank/DDBJ whole genome shotgun (WGS) entry which is preliminary data.</text>
</comment>
<protein>
    <recommendedName>
        <fullName evidence="1">H-type lectin domain-containing protein</fullName>
    </recommendedName>
</protein>
<dbReference type="AlphaFoldDB" id="A0A8J2IKA9"/>
<dbReference type="Pfam" id="PF09458">
    <property type="entry name" value="H_lectin"/>
    <property type="match status" value="1"/>
</dbReference>